<dbReference type="InterPro" id="IPR012337">
    <property type="entry name" value="RNaseH-like_sf"/>
</dbReference>
<evidence type="ECO:0000256" key="6">
    <source>
        <dbReference type="SAM" id="MobiDB-lite"/>
    </source>
</evidence>
<evidence type="ECO:0008006" key="8">
    <source>
        <dbReference type="Google" id="ProtNLM"/>
    </source>
</evidence>
<feature type="region of interest" description="Disordered" evidence="6">
    <location>
        <begin position="176"/>
        <end position="197"/>
    </location>
</feature>
<dbReference type="EnsemblMetazoa" id="Aqu2.1.13541_001">
    <property type="protein sequence ID" value="Aqu2.1.13541_001"/>
    <property type="gene ID" value="Aqu2.1.13541"/>
</dbReference>
<keyword evidence="4" id="KW-0862">Zinc</keyword>
<proteinExistence type="predicted"/>
<dbReference type="PANTHER" id="PTHR46481">
    <property type="entry name" value="ZINC FINGER BED DOMAIN-CONTAINING PROTEIN 4"/>
    <property type="match status" value="1"/>
</dbReference>
<evidence type="ECO:0000256" key="1">
    <source>
        <dbReference type="ARBA" id="ARBA00004123"/>
    </source>
</evidence>
<dbReference type="STRING" id="400682.A0A1X7TG49"/>
<reference evidence="7" key="1">
    <citation type="submission" date="2017-05" db="UniProtKB">
        <authorList>
            <consortium name="EnsemblMetazoa"/>
        </authorList>
    </citation>
    <scope>IDENTIFICATION</scope>
</reference>
<protein>
    <recommendedName>
        <fullName evidence="8">HAT C-terminal dimerisation domain-containing protein</fullName>
    </recommendedName>
</protein>
<dbReference type="SUPFAM" id="SSF140996">
    <property type="entry name" value="Hermes dimerisation domain"/>
    <property type="match status" value="1"/>
</dbReference>
<evidence type="ECO:0000256" key="5">
    <source>
        <dbReference type="ARBA" id="ARBA00023242"/>
    </source>
</evidence>
<dbReference type="eggNOG" id="KOG1121">
    <property type="taxonomic scope" value="Eukaryota"/>
</dbReference>
<name>A0A1X7TG49_AMPQE</name>
<dbReference type="GO" id="GO:0005634">
    <property type="term" value="C:nucleus"/>
    <property type="evidence" value="ECO:0007669"/>
    <property type="project" value="UniProtKB-SubCell"/>
</dbReference>
<dbReference type="OrthoDB" id="10046233at2759"/>
<dbReference type="PANTHER" id="PTHR46481:SF10">
    <property type="entry name" value="ZINC FINGER BED DOMAIN-CONTAINING PROTEIN 39"/>
    <property type="match status" value="1"/>
</dbReference>
<dbReference type="SUPFAM" id="SSF53098">
    <property type="entry name" value="Ribonuclease H-like"/>
    <property type="match status" value="1"/>
</dbReference>
<dbReference type="AlphaFoldDB" id="A0A1X7TG49"/>
<keyword evidence="2" id="KW-0479">Metal-binding</keyword>
<evidence type="ECO:0000256" key="2">
    <source>
        <dbReference type="ARBA" id="ARBA00022723"/>
    </source>
</evidence>
<organism evidence="7">
    <name type="scientific">Amphimedon queenslandica</name>
    <name type="common">Sponge</name>
    <dbReference type="NCBI Taxonomy" id="400682"/>
    <lineage>
        <taxon>Eukaryota</taxon>
        <taxon>Metazoa</taxon>
        <taxon>Porifera</taxon>
        <taxon>Demospongiae</taxon>
        <taxon>Heteroscleromorpha</taxon>
        <taxon>Haplosclerida</taxon>
        <taxon>Niphatidae</taxon>
        <taxon>Amphimedon</taxon>
    </lineage>
</organism>
<evidence type="ECO:0000256" key="3">
    <source>
        <dbReference type="ARBA" id="ARBA00022771"/>
    </source>
</evidence>
<dbReference type="GO" id="GO:0008270">
    <property type="term" value="F:zinc ion binding"/>
    <property type="evidence" value="ECO:0007669"/>
    <property type="project" value="UniProtKB-KW"/>
</dbReference>
<dbReference type="InParanoid" id="A0A1X7TG49"/>
<accession>A0A1X7TG49</accession>
<keyword evidence="5" id="KW-0539">Nucleus</keyword>
<evidence type="ECO:0000313" key="7">
    <source>
        <dbReference type="EnsemblMetazoa" id="Aqu2.1.13541_001"/>
    </source>
</evidence>
<sequence length="228" mass="25876">MQPTLEKEVAIFQKAKFTASSPVQTNITNAIVKMLVTDIRPLHMVENEGFKDLILLLDPRYTMVSRKHIQNNLLPQLFSTTQDKIKSLLSSANTCNVTLDIWSSRKMQSFLGITCHYLTDAFEMKSLLLSCSRLVGHHTGEHIVSEFEDVALTYNISEKIFKVISDNASNMKKGFNDRQTQLPGFKDVHDSDSESDSEMELQLGIESSIVTEEVENIETMDLDTYYSQ</sequence>
<comment type="subcellular location">
    <subcellularLocation>
        <location evidence="1">Nucleus</location>
    </subcellularLocation>
</comment>
<dbReference type="Gene3D" id="1.10.10.1070">
    <property type="entry name" value="Zinc finger, BED domain-containing"/>
    <property type="match status" value="1"/>
</dbReference>
<dbReference type="InterPro" id="IPR052035">
    <property type="entry name" value="ZnF_BED_domain_contain"/>
</dbReference>
<keyword evidence="3" id="KW-0863">Zinc-finger</keyword>
<evidence type="ECO:0000256" key="4">
    <source>
        <dbReference type="ARBA" id="ARBA00022833"/>
    </source>
</evidence>